<dbReference type="InterPro" id="IPR029028">
    <property type="entry name" value="Alpha/beta_knot_MTases"/>
</dbReference>
<evidence type="ECO:0000256" key="9">
    <source>
        <dbReference type="ARBA" id="ARBA00079311"/>
    </source>
</evidence>
<evidence type="ECO:0000256" key="1">
    <source>
        <dbReference type="ARBA" id="ARBA00004496"/>
    </source>
</evidence>
<dbReference type="GO" id="GO:0035198">
    <property type="term" value="F:miRNA binding"/>
    <property type="evidence" value="ECO:0007669"/>
    <property type="project" value="TreeGrafter"/>
</dbReference>
<reference evidence="14" key="2">
    <citation type="submission" date="2020-11" db="EMBL/GenBank/DDBJ databases">
        <authorList>
            <person name="McCartney M.A."/>
            <person name="Auch B."/>
            <person name="Kono T."/>
            <person name="Mallez S."/>
            <person name="Becker A."/>
            <person name="Gohl D.M."/>
            <person name="Silverstein K.A.T."/>
            <person name="Koren S."/>
            <person name="Bechman K.B."/>
            <person name="Herman A."/>
            <person name="Abrahante J.E."/>
            <person name="Garbe J."/>
        </authorList>
    </citation>
    <scope>NUCLEOTIDE SEQUENCE</scope>
    <source>
        <strain evidence="14">Duluth1</strain>
        <tissue evidence="14">Whole animal</tissue>
    </source>
</reference>
<dbReference type="PANTHER" id="PTHR12150:SF13">
    <property type="entry name" value="METHYLTRANSFERASE C9ORF114-RELATED"/>
    <property type="match status" value="1"/>
</dbReference>
<dbReference type="CDD" id="cd18086">
    <property type="entry name" value="HsC9orf114-like"/>
    <property type="match status" value="1"/>
</dbReference>
<dbReference type="GO" id="GO:0051661">
    <property type="term" value="P:maintenance of centrosome location"/>
    <property type="evidence" value="ECO:0007669"/>
    <property type="project" value="TreeGrafter"/>
</dbReference>
<evidence type="ECO:0000256" key="3">
    <source>
        <dbReference type="ARBA" id="ARBA00022490"/>
    </source>
</evidence>
<keyword evidence="13" id="KW-0175">Coiled coil</keyword>
<accession>A0A9D4DGY5</accession>
<dbReference type="SUPFAM" id="SSF75217">
    <property type="entry name" value="alpha/beta knot"/>
    <property type="match status" value="1"/>
</dbReference>
<proteinExistence type="inferred from homology"/>
<name>A0A9D4DGY5_DREPO</name>
<dbReference type="PANTHER" id="PTHR12150">
    <property type="entry name" value="CLASS IV SAM-BINDING METHYLTRANSFERASE-RELATED"/>
    <property type="match status" value="1"/>
</dbReference>
<sequence>MEAPMYVKRFSERPTNPKELIKWKNEKKARKRKLKEEKLLAQMKKKKEEEQAEETQNMKLVEEEQTQKIKGRPYTVSIAVPGSILDNALTPELRTYLAGQIARAAAVFNVDEIIVFDESGYTEKSTDGEFKGIGKHGHGNVQLARILQYLECPQYLRKVFFPQHKDLQYAGLLNPLYCPHHMRAEEQTPYREGVVLNKPPKEGRGSFVNVGLLKDCQIDKHLKAGLRVTVKMDNSTWDRKNVKGVVVPPSQPRTHQGLYWGYTVRLANSLGTVFTECPYKEMYDLTIGTSDTGKSVDEFEAPTKEFRHVLIVFGGMHGLSASLECDETLDMDDPSLLFQHYLNTCPGQGSSTIRTEEAILITMSALRQKLFSRPKANDDT</sequence>
<keyword evidence="15" id="KW-1185">Reference proteome</keyword>
<dbReference type="GO" id="GO:0035196">
    <property type="term" value="P:miRNA processing"/>
    <property type="evidence" value="ECO:0007669"/>
    <property type="project" value="TreeGrafter"/>
</dbReference>
<dbReference type="Proteomes" id="UP000828390">
    <property type="component" value="Unassembled WGS sequence"/>
</dbReference>
<keyword evidence="3" id="KW-0963">Cytoplasm</keyword>
<dbReference type="SUPFAM" id="SSF50249">
    <property type="entry name" value="Nucleic acid-binding proteins"/>
    <property type="match status" value="1"/>
</dbReference>
<evidence type="ECO:0000256" key="7">
    <source>
        <dbReference type="ARBA" id="ARBA00075627"/>
    </source>
</evidence>
<evidence type="ECO:0000256" key="8">
    <source>
        <dbReference type="ARBA" id="ARBA00078957"/>
    </source>
</evidence>
<dbReference type="Gene3D" id="3.40.1280.10">
    <property type="match status" value="1"/>
</dbReference>
<dbReference type="Gene3D" id="2.40.50.140">
    <property type="entry name" value="Nucleic acid-binding proteins"/>
    <property type="match status" value="1"/>
</dbReference>
<dbReference type="GO" id="GO:0072686">
    <property type="term" value="C:mitotic spindle"/>
    <property type="evidence" value="ECO:0007669"/>
    <property type="project" value="TreeGrafter"/>
</dbReference>
<evidence type="ECO:0000256" key="5">
    <source>
        <dbReference type="ARBA" id="ARBA00022679"/>
    </source>
</evidence>
<dbReference type="GO" id="GO:0032259">
    <property type="term" value="P:methylation"/>
    <property type="evidence" value="ECO:0007669"/>
    <property type="project" value="UniProtKB-KW"/>
</dbReference>
<evidence type="ECO:0000256" key="12">
    <source>
        <dbReference type="ARBA" id="ARBA00093639"/>
    </source>
</evidence>
<protein>
    <recommendedName>
        <fullName evidence="12">28S rRNA (uridine-N(3))-methyltransferase</fullName>
    </recommendedName>
    <alternativeName>
        <fullName evidence="7">Centromere protein 32</fullName>
    </alternativeName>
    <alternativeName>
        <fullName evidence="9">Kinetochore-associated protein</fullName>
    </alternativeName>
    <alternativeName>
        <fullName evidence="8">SPOUT domain-containing methyltransferase 1</fullName>
    </alternativeName>
</protein>
<dbReference type="OrthoDB" id="361029at2759"/>
<evidence type="ECO:0000256" key="4">
    <source>
        <dbReference type="ARBA" id="ARBA00022603"/>
    </source>
</evidence>
<evidence type="ECO:0000256" key="6">
    <source>
        <dbReference type="ARBA" id="ARBA00062137"/>
    </source>
</evidence>
<reference evidence="14" key="1">
    <citation type="journal article" date="2019" name="bioRxiv">
        <title>The Genome of the Zebra Mussel, Dreissena polymorpha: A Resource for Invasive Species Research.</title>
        <authorList>
            <person name="McCartney M.A."/>
            <person name="Auch B."/>
            <person name="Kono T."/>
            <person name="Mallez S."/>
            <person name="Zhang Y."/>
            <person name="Obille A."/>
            <person name="Becker A."/>
            <person name="Abrahante J.E."/>
            <person name="Garbe J."/>
            <person name="Badalamenti J.P."/>
            <person name="Herman A."/>
            <person name="Mangelson H."/>
            <person name="Liachko I."/>
            <person name="Sullivan S."/>
            <person name="Sone E.D."/>
            <person name="Koren S."/>
            <person name="Silverstein K.A.T."/>
            <person name="Beckman K.B."/>
            <person name="Gohl D.M."/>
        </authorList>
    </citation>
    <scope>NUCLEOTIDE SEQUENCE</scope>
    <source>
        <strain evidence="14">Duluth1</strain>
        <tissue evidence="14">Whole animal</tissue>
    </source>
</reference>
<dbReference type="GO" id="GO:0031616">
    <property type="term" value="C:spindle pole centrosome"/>
    <property type="evidence" value="ECO:0007669"/>
    <property type="project" value="TreeGrafter"/>
</dbReference>
<evidence type="ECO:0000313" key="15">
    <source>
        <dbReference type="Proteomes" id="UP000828390"/>
    </source>
</evidence>
<dbReference type="EMBL" id="JAIWYP010000010">
    <property type="protein sequence ID" value="KAH3749129.1"/>
    <property type="molecule type" value="Genomic_DNA"/>
</dbReference>
<comment type="subcellular location">
    <subcellularLocation>
        <location evidence="1">Cytoplasm</location>
    </subcellularLocation>
</comment>
<comment type="catalytic activity">
    <reaction evidence="10">
        <text>uridine in 28S rRNA + S-adenosyl-L-methionine = N(3)-methyluridine in 28S rRNA + S-adenosyl-L-homocysteine + H(+)</text>
        <dbReference type="Rhea" id="RHEA:83635"/>
        <dbReference type="Rhea" id="RHEA-COMP:20178"/>
        <dbReference type="Rhea" id="RHEA-COMP:20181"/>
        <dbReference type="ChEBI" id="CHEBI:15378"/>
        <dbReference type="ChEBI" id="CHEBI:57856"/>
        <dbReference type="ChEBI" id="CHEBI:59789"/>
        <dbReference type="ChEBI" id="CHEBI:65315"/>
        <dbReference type="ChEBI" id="CHEBI:74502"/>
    </reaction>
    <physiologicalReaction direction="left-to-right" evidence="10">
        <dbReference type="Rhea" id="RHEA:83636"/>
    </physiologicalReaction>
</comment>
<dbReference type="AlphaFoldDB" id="A0A9D4DGY5"/>
<evidence type="ECO:0000256" key="11">
    <source>
        <dbReference type="ARBA" id="ARBA00093377"/>
    </source>
</evidence>
<gene>
    <name evidence="14" type="ORF">DPMN_183620</name>
</gene>
<keyword evidence="4" id="KW-0489">Methyltransferase</keyword>
<dbReference type="GO" id="GO:0000776">
    <property type="term" value="C:kinetochore"/>
    <property type="evidence" value="ECO:0007669"/>
    <property type="project" value="TreeGrafter"/>
</dbReference>
<comment type="function">
    <text evidence="11">S-adenosyl-L-methionine-dependent methyltransferase that specifically methylates the N3 position of a uridine in 28S rRNA. Required for association of the centrosomes with the poles of the bipolar mitotic spindle during metaphase. Also involved in chromosome alignment. May promote centrosome maturation probably by recruiting A-kinase anchor protein AKAP9 to centrosomes in early mitosis. Binds specifically to miRNA MIR145 hairpin, regulates MIR145 expression at a postranscriptional level.</text>
</comment>
<comment type="caution">
    <text evidence="14">The sequence shown here is derived from an EMBL/GenBank/DDBJ whole genome shotgun (WGS) entry which is preliminary data.</text>
</comment>
<evidence type="ECO:0000256" key="2">
    <source>
        <dbReference type="ARBA" id="ARBA00009841"/>
    </source>
</evidence>
<keyword evidence="5" id="KW-0808">Transferase</keyword>
<dbReference type="InterPro" id="IPR012340">
    <property type="entry name" value="NA-bd_OB-fold"/>
</dbReference>
<dbReference type="GO" id="GO:0008168">
    <property type="term" value="F:methyltransferase activity"/>
    <property type="evidence" value="ECO:0007669"/>
    <property type="project" value="UniProtKB-KW"/>
</dbReference>
<comment type="similarity">
    <text evidence="2">Belongs to the class IV-like SAM-binding methyltransferase superfamily.</text>
</comment>
<evidence type="ECO:0000256" key="10">
    <source>
        <dbReference type="ARBA" id="ARBA00093228"/>
    </source>
</evidence>
<feature type="coiled-coil region" evidence="13">
    <location>
        <begin position="24"/>
        <end position="65"/>
    </location>
</feature>
<evidence type="ECO:0000256" key="13">
    <source>
        <dbReference type="SAM" id="Coils"/>
    </source>
</evidence>
<dbReference type="InterPro" id="IPR003750">
    <property type="entry name" value="Put_MeTrfase-C9orf114-like"/>
</dbReference>
<dbReference type="InterPro" id="IPR029026">
    <property type="entry name" value="tRNA_m1G_MTases_N"/>
</dbReference>
<organism evidence="14 15">
    <name type="scientific">Dreissena polymorpha</name>
    <name type="common">Zebra mussel</name>
    <name type="synonym">Mytilus polymorpha</name>
    <dbReference type="NCBI Taxonomy" id="45954"/>
    <lineage>
        <taxon>Eukaryota</taxon>
        <taxon>Metazoa</taxon>
        <taxon>Spiralia</taxon>
        <taxon>Lophotrochozoa</taxon>
        <taxon>Mollusca</taxon>
        <taxon>Bivalvia</taxon>
        <taxon>Autobranchia</taxon>
        <taxon>Heteroconchia</taxon>
        <taxon>Euheterodonta</taxon>
        <taxon>Imparidentia</taxon>
        <taxon>Neoheterodontei</taxon>
        <taxon>Myida</taxon>
        <taxon>Dreissenoidea</taxon>
        <taxon>Dreissenidae</taxon>
        <taxon>Dreissena</taxon>
    </lineage>
</organism>
<dbReference type="GO" id="GO:0005737">
    <property type="term" value="C:cytoplasm"/>
    <property type="evidence" value="ECO:0007669"/>
    <property type="project" value="UniProtKB-SubCell"/>
</dbReference>
<dbReference type="Pfam" id="PF02598">
    <property type="entry name" value="Methyltrn_RNA_3"/>
    <property type="match status" value="1"/>
</dbReference>
<dbReference type="FunFam" id="2.40.50.140:FF:000170">
    <property type="entry name" value="SPOUT domain containing methyltransferase 1"/>
    <property type="match status" value="1"/>
</dbReference>
<evidence type="ECO:0000313" key="14">
    <source>
        <dbReference type="EMBL" id="KAH3749129.1"/>
    </source>
</evidence>
<comment type="subunit">
    <text evidence="6">Interacts with INCA1.</text>
</comment>